<evidence type="ECO:0000313" key="2">
    <source>
        <dbReference type="EMBL" id="PJA89841.1"/>
    </source>
</evidence>
<dbReference type="EMBL" id="PFVJ01000044">
    <property type="protein sequence ID" value="PJA89841.1"/>
    <property type="molecule type" value="Genomic_DNA"/>
</dbReference>
<dbReference type="InterPro" id="IPR019606">
    <property type="entry name" value="GerMN"/>
</dbReference>
<dbReference type="Pfam" id="PF10648">
    <property type="entry name" value="Gmad2"/>
    <property type="match status" value="1"/>
</dbReference>
<dbReference type="Proteomes" id="UP000230843">
    <property type="component" value="Unassembled WGS sequence"/>
</dbReference>
<proteinExistence type="predicted"/>
<evidence type="ECO:0000259" key="1">
    <source>
        <dbReference type="SMART" id="SM00909"/>
    </source>
</evidence>
<dbReference type="Pfam" id="PF10646">
    <property type="entry name" value="Germane"/>
    <property type="match status" value="1"/>
</dbReference>
<protein>
    <recommendedName>
        <fullName evidence="1">GerMN domain-containing protein</fullName>
    </recommendedName>
</protein>
<name>A0A2M7Z6U3_9BACT</name>
<dbReference type="SMART" id="SM00909">
    <property type="entry name" value="Germane"/>
    <property type="match status" value="1"/>
</dbReference>
<organism evidence="2 3">
    <name type="scientific">Candidatus Magasanikbacteria bacterium CG_4_9_14_3_um_filter_32_9</name>
    <dbReference type="NCBI Taxonomy" id="1974644"/>
    <lineage>
        <taxon>Bacteria</taxon>
        <taxon>Candidatus Magasanikiibacteriota</taxon>
    </lineage>
</organism>
<feature type="domain" description="GerMN" evidence="1">
    <location>
        <begin position="208"/>
        <end position="299"/>
    </location>
</feature>
<comment type="caution">
    <text evidence="2">The sequence shown here is derived from an EMBL/GenBank/DDBJ whole genome shotgun (WGS) entry which is preliminary data.</text>
</comment>
<reference evidence="3" key="1">
    <citation type="submission" date="2017-09" db="EMBL/GenBank/DDBJ databases">
        <title>Depth-based differentiation of microbial function through sediment-hosted aquifers and enrichment of novel symbionts in the deep terrestrial subsurface.</title>
        <authorList>
            <person name="Probst A.J."/>
            <person name="Ladd B."/>
            <person name="Jarett J.K."/>
            <person name="Geller-Mcgrath D.E."/>
            <person name="Sieber C.M.K."/>
            <person name="Emerson J.B."/>
            <person name="Anantharaman K."/>
            <person name="Thomas B.C."/>
            <person name="Malmstrom R."/>
            <person name="Stieglmeier M."/>
            <person name="Klingl A."/>
            <person name="Woyke T."/>
            <person name="Ryan C.M."/>
            <person name="Banfield J.F."/>
        </authorList>
    </citation>
    <scope>NUCLEOTIDE SEQUENCE [LARGE SCALE GENOMIC DNA]</scope>
</reference>
<dbReference type="InterPro" id="IPR018911">
    <property type="entry name" value="Gmad2_Ig-like_dom"/>
</dbReference>
<gene>
    <name evidence="2" type="ORF">CO137_02105</name>
</gene>
<sequence length="300" mass="32698">MSKKLLMTFAIVSTSVLVVALLVFLAVPKINDLISNDVKDIIKEPETQNIKNVQNTQDVENVVEEVKIISVFTPKNGDKISSPLAIRGEARGYWFFEGSFPIVLEDANGNVAATGFATAGADWMTEQMIPFTSELTFITPVSNSGVLVLKKDNPSDLSENDAEIRIPIIFDKSTLTLKVYFPNYSTNNNDCQEVLGVERVVPMTVAVAKTAIEELLKGLTTADVAAGYFTGINEGVKLNSITITNGVAYADFDEKLEYQVGGSCRIMGIYAQIEETLKQFPTINSVVISIDGRTGDILQP</sequence>
<accession>A0A2M7Z6U3</accession>
<evidence type="ECO:0000313" key="3">
    <source>
        <dbReference type="Proteomes" id="UP000230843"/>
    </source>
</evidence>
<dbReference type="AlphaFoldDB" id="A0A2M7Z6U3"/>